<name>A0ABS2SPD1_9BACI</name>
<dbReference type="Pfam" id="PF10057">
    <property type="entry name" value="MpsC"/>
    <property type="match status" value="2"/>
</dbReference>
<dbReference type="EMBL" id="JAFBCV010000001">
    <property type="protein sequence ID" value="MBM7837382.1"/>
    <property type="molecule type" value="Genomic_DNA"/>
</dbReference>
<dbReference type="Proteomes" id="UP001179280">
    <property type="component" value="Unassembled WGS sequence"/>
</dbReference>
<evidence type="ECO:0000313" key="2">
    <source>
        <dbReference type="EMBL" id="MBM7837382.1"/>
    </source>
</evidence>
<comment type="caution">
    <text evidence="2">The sequence shown here is derived from an EMBL/GenBank/DDBJ whole genome shotgun (WGS) entry which is preliminary data.</text>
</comment>
<keyword evidence="3" id="KW-1185">Reference proteome</keyword>
<feature type="domain" description="Na+-translocating membrane potential-generating system MpsC" evidence="1">
    <location>
        <begin position="132"/>
        <end position="222"/>
    </location>
</feature>
<accession>A0ABS2SPD1</accession>
<dbReference type="RefSeq" id="WP_035419572.1">
    <property type="nucleotide sequence ID" value="NZ_JAFBCV010000001.1"/>
</dbReference>
<reference evidence="2" key="1">
    <citation type="submission" date="2021-01" db="EMBL/GenBank/DDBJ databases">
        <title>Genomic Encyclopedia of Type Strains, Phase IV (KMG-IV): sequencing the most valuable type-strain genomes for metagenomic binning, comparative biology and taxonomic classification.</title>
        <authorList>
            <person name="Goeker M."/>
        </authorList>
    </citation>
    <scope>NUCLEOTIDE SEQUENCE</scope>
    <source>
        <strain evidence="2">DSM 21943</strain>
    </source>
</reference>
<dbReference type="InterPro" id="IPR018745">
    <property type="entry name" value="MpsC"/>
</dbReference>
<feature type="domain" description="Na+-translocating membrane potential-generating system MpsC" evidence="1">
    <location>
        <begin position="3"/>
        <end position="110"/>
    </location>
</feature>
<gene>
    <name evidence="2" type="ORF">JOC54_000613</name>
</gene>
<proteinExistence type="predicted"/>
<evidence type="ECO:0000259" key="1">
    <source>
        <dbReference type="Pfam" id="PF10057"/>
    </source>
</evidence>
<evidence type="ECO:0000313" key="3">
    <source>
        <dbReference type="Proteomes" id="UP001179280"/>
    </source>
</evidence>
<sequence length="222" mass="25641">MEKTSIQVELASYLGKLLRDHFGKGPSSVYVSVNKPFITMHIRDFIAPMERVLIDQGKLLKVEELRDHLMEELLPEIKATVQTMLGVNISEMYYDWSLENRSGMILSVLSESDHQLKDYPQKEAIQQETAVISEMAEKVPAHMDSCFLNNRTLLIRRDGILVRIEKELIVNGFEEALRLSKKGLEKRLLKHSKINSILDGEVTDLFVDWDFEKDKSYIIFVL</sequence>
<protein>
    <submittedName>
        <fullName evidence="2">Uncharacterized protein YbcI</fullName>
    </submittedName>
</protein>
<organism evidence="2 3">
    <name type="scientific">Shouchella xiaoxiensis</name>
    <dbReference type="NCBI Taxonomy" id="766895"/>
    <lineage>
        <taxon>Bacteria</taxon>
        <taxon>Bacillati</taxon>
        <taxon>Bacillota</taxon>
        <taxon>Bacilli</taxon>
        <taxon>Bacillales</taxon>
        <taxon>Bacillaceae</taxon>
        <taxon>Shouchella</taxon>
    </lineage>
</organism>